<keyword evidence="10" id="KW-0152">Cholesterol biosynthesis</keyword>
<reference evidence="19 20" key="1">
    <citation type="journal article" date="2024" name="Insects">
        <title>An Improved Chromosome-Level Genome Assembly of the Firefly Pyrocoelia pectoralis.</title>
        <authorList>
            <person name="Fu X."/>
            <person name="Meyer-Rochow V.B."/>
            <person name="Ballantyne L."/>
            <person name="Zhu X."/>
        </authorList>
    </citation>
    <scope>NUCLEOTIDE SEQUENCE [LARGE SCALE GENOMIC DNA]</scope>
    <source>
        <strain evidence="19">XCY_ONT2</strain>
    </source>
</reference>
<evidence type="ECO:0000313" key="19">
    <source>
        <dbReference type="EMBL" id="KAK5650434.1"/>
    </source>
</evidence>
<evidence type="ECO:0000256" key="1">
    <source>
        <dbReference type="ARBA" id="ARBA00004514"/>
    </source>
</evidence>
<evidence type="ECO:0000256" key="8">
    <source>
        <dbReference type="ARBA" id="ARBA00022741"/>
    </source>
</evidence>
<dbReference type="InterPro" id="IPR027417">
    <property type="entry name" value="P-loop_NTPase"/>
</dbReference>
<feature type="binding site" evidence="18">
    <location>
        <begin position="12"/>
        <end position="18"/>
    </location>
    <ligand>
        <name>ATP</name>
        <dbReference type="ChEBI" id="CHEBI:30616"/>
    </ligand>
</feature>
<comment type="subcellular location">
    <subcellularLocation>
        <location evidence="1">Cytoplasm</location>
        <location evidence="1">Cytosol</location>
    </subcellularLocation>
</comment>
<organism evidence="19 20">
    <name type="scientific">Pyrocoelia pectoralis</name>
    <dbReference type="NCBI Taxonomy" id="417401"/>
    <lineage>
        <taxon>Eukaryota</taxon>
        <taxon>Metazoa</taxon>
        <taxon>Ecdysozoa</taxon>
        <taxon>Arthropoda</taxon>
        <taxon>Hexapoda</taxon>
        <taxon>Insecta</taxon>
        <taxon>Pterygota</taxon>
        <taxon>Neoptera</taxon>
        <taxon>Endopterygota</taxon>
        <taxon>Coleoptera</taxon>
        <taxon>Polyphaga</taxon>
        <taxon>Elateriformia</taxon>
        <taxon>Elateroidea</taxon>
        <taxon>Lampyridae</taxon>
        <taxon>Lampyrinae</taxon>
        <taxon>Pyrocoelia</taxon>
    </lineage>
</organism>
<evidence type="ECO:0000256" key="13">
    <source>
        <dbReference type="ARBA" id="ARBA00023011"/>
    </source>
</evidence>
<dbReference type="EC" id="2.7.4.2" evidence="3"/>
<evidence type="ECO:0000256" key="9">
    <source>
        <dbReference type="ARBA" id="ARBA00022777"/>
    </source>
</evidence>
<keyword evidence="16" id="KW-0753">Steroid metabolism</keyword>
<dbReference type="EMBL" id="JAVRBK010000001">
    <property type="protein sequence ID" value="KAK5650434.1"/>
    <property type="molecule type" value="Genomic_DNA"/>
</dbReference>
<accession>A0AAN7VYC9</accession>
<feature type="binding site" evidence="18">
    <location>
        <position position="166"/>
    </location>
    <ligand>
        <name>substrate</name>
    </ligand>
</feature>
<keyword evidence="5" id="KW-0444">Lipid biosynthesis</keyword>
<feature type="binding site" evidence="18">
    <location>
        <position position="137"/>
    </location>
    <ligand>
        <name>ATP</name>
        <dbReference type="ChEBI" id="CHEBI:30616"/>
    </ligand>
</feature>
<evidence type="ECO:0000256" key="5">
    <source>
        <dbReference type="ARBA" id="ARBA00022516"/>
    </source>
</evidence>
<dbReference type="SUPFAM" id="SSF52540">
    <property type="entry name" value="P-loop containing nucleoside triphosphate hydrolases"/>
    <property type="match status" value="1"/>
</dbReference>
<dbReference type="Gene3D" id="3.40.50.300">
    <property type="entry name" value="P-loop containing nucleotide triphosphate hydrolases"/>
    <property type="match status" value="1"/>
</dbReference>
<keyword evidence="15" id="KW-1207">Sterol metabolism</keyword>
<evidence type="ECO:0000256" key="11">
    <source>
        <dbReference type="ARBA" id="ARBA00022840"/>
    </source>
</evidence>
<dbReference type="GO" id="GO:0005524">
    <property type="term" value="F:ATP binding"/>
    <property type="evidence" value="ECO:0007669"/>
    <property type="project" value="UniProtKB-KW"/>
</dbReference>
<keyword evidence="7" id="KW-0808">Transferase</keyword>
<keyword evidence="9" id="KW-0418">Kinase</keyword>
<dbReference type="FunFam" id="3.40.50.300:FF:001026">
    <property type="entry name" value="Phosphomevalonate kinase"/>
    <property type="match status" value="1"/>
</dbReference>
<keyword evidence="13" id="KW-0756">Sterol biosynthesis</keyword>
<dbReference type="GO" id="GO:0019287">
    <property type="term" value="P:isopentenyl diphosphate biosynthetic process, mevalonate pathway"/>
    <property type="evidence" value="ECO:0007669"/>
    <property type="project" value="TreeGrafter"/>
</dbReference>
<dbReference type="Proteomes" id="UP001329430">
    <property type="component" value="Chromosome 1"/>
</dbReference>
<keyword evidence="4" id="KW-0963">Cytoplasm</keyword>
<evidence type="ECO:0000256" key="15">
    <source>
        <dbReference type="ARBA" id="ARBA00023166"/>
    </source>
</evidence>
<evidence type="ECO:0000256" key="17">
    <source>
        <dbReference type="ARBA" id="ARBA00034549"/>
    </source>
</evidence>
<evidence type="ECO:0000256" key="12">
    <source>
        <dbReference type="ARBA" id="ARBA00022955"/>
    </source>
</evidence>
<dbReference type="GO" id="GO:0005829">
    <property type="term" value="C:cytosol"/>
    <property type="evidence" value="ECO:0007669"/>
    <property type="project" value="UniProtKB-SubCell"/>
</dbReference>
<evidence type="ECO:0000256" key="7">
    <source>
        <dbReference type="ARBA" id="ARBA00022679"/>
    </source>
</evidence>
<dbReference type="Pfam" id="PF04275">
    <property type="entry name" value="P-mevalo_kinase"/>
    <property type="match status" value="1"/>
</dbReference>
<proteinExistence type="predicted"/>
<dbReference type="PANTHER" id="PTHR13101">
    <property type="entry name" value="PHOSPHOMEVALONATE KINASE"/>
    <property type="match status" value="1"/>
</dbReference>
<keyword evidence="11 18" id="KW-0067">ATP-binding</keyword>
<sequence length="186" mass="21387">MFNNIIILLSGKRKSGKDYIAEKLLNTIGKDKCTIIRISEPIKSHYAKVNNLDLVELMSANKYKEEHRKQMIIWSDQMRNQDSSYFCRAACSEIAPKPIWIVSDIRRKTDIAWFKTTYGDQIRAVRMFATEQARVSRGFAFTVGVDDVSSECDLDDFTEWDLCISNNNKEECDDAIKKILSLANIS</sequence>
<dbReference type="NCBIfam" id="TIGR01223">
    <property type="entry name" value="Pmev_kin_anim"/>
    <property type="match status" value="1"/>
</dbReference>
<evidence type="ECO:0000256" key="4">
    <source>
        <dbReference type="ARBA" id="ARBA00022490"/>
    </source>
</evidence>
<keyword evidence="8 18" id="KW-0547">Nucleotide-binding</keyword>
<dbReference type="GO" id="GO:0006695">
    <property type="term" value="P:cholesterol biosynthetic process"/>
    <property type="evidence" value="ECO:0007669"/>
    <property type="project" value="UniProtKB-KW"/>
</dbReference>
<keyword evidence="14" id="KW-0443">Lipid metabolism</keyword>
<evidence type="ECO:0000256" key="14">
    <source>
        <dbReference type="ARBA" id="ARBA00023098"/>
    </source>
</evidence>
<dbReference type="PANTHER" id="PTHR13101:SF1">
    <property type="entry name" value="PHOSPHOMEVALONATE KINASE"/>
    <property type="match status" value="1"/>
</dbReference>
<evidence type="ECO:0000256" key="10">
    <source>
        <dbReference type="ARBA" id="ARBA00022778"/>
    </source>
</evidence>
<gene>
    <name evidence="19" type="ORF">RI129_001463</name>
</gene>
<keyword evidence="6" id="KW-0153">Cholesterol metabolism</keyword>
<evidence type="ECO:0000256" key="3">
    <source>
        <dbReference type="ARBA" id="ARBA00012958"/>
    </source>
</evidence>
<dbReference type="InterPro" id="IPR005919">
    <property type="entry name" value="Pmev_kin_anim"/>
</dbReference>
<protein>
    <recommendedName>
        <fullName evidence="17">Phosphomevalonate kinase</fullName>
        <ecNumber evidence="3">2.7.4.2</ecNumber>
    </recommendedName>
</protein>
<keyword evidence="20" id="KW-1185">Reference proteome</keyword>
<keyword evidence="12" id="KW-0752">Steroid biosynthesis</keyword>
<evidence type="ECO:0000313" key="20">
    <source>
        <dbReference type="Proteomes" id="UP001329430"/>
    </source>
</evidence>
<dbReference type="PIRSF" id="PIRSF036639">
    <property type="entry name" value="PMK_anim"/>
    <property type="match status" value="1"/>
</dbReference>
<comment type="caution">
    <text evidence="19">The sequence shown here is derived from an EMBL/GenBank/DDBJ whole genome shotgun (WGS) entry which is preliminary data.</text>
</comment>
<comment type="pathway">
    <text evidence="2">Isoprenoid biosynthesis; isopentenyl diphosphate biosynthesis via mevalonate pathway; isopentenyl diphosphate from (R)-mevalonate: step 2/3.</text>
</comment>
<evidence type="ECO:0000256" key="2">
    <source>
        <dbReference type="ARBA" id="ARBA00005017"/>
    </source>
</evidence>
<evidence type="ECO:0000256" key="16">
    <source>
        <dbReference type="ARBA" id="ARBA00023221"/>
    </source>
</evidence>
<dbReference type="AlphaFoldDB" id="A0AAN7VYC9"/>
<evidence type="ECO:0000256" key="6">
    <source>
        <dbReference type="ARBA" id="ARBA00022548"/>
    </source>
</evidence>
<evidence type="ECO:0000256" key="18">
    <source>
        <dbReference type="PIRSR" id="PIRSR036639-1"/>
    </source>
</evidence>
<dbReference type="GO" id="GO:0004631">
    <property type="term" value="F:phosphomevalonate kinase activity"/>
    <property type="evidence" value="ECO:0007669"/>
    <property type="project" value="UniProtKB-EC"/>
</dbReference>
<name>A0AAN7VYC9_9COLE</name>